<reference evidence="5" key="1">
    <citation type="journal article" date="2017" name="Res. Microbiol.">
        <title>Comparative genomics of extrachromosomal elements in Bacillus thuringiensis subsp. israelensis.</title>
        <authorList>
            <person name="Bolotin A."/>
            <person name="Gillis A."/>
            <person name="Sanchis V."/>
            <person name="Nielsen-LeRoux C."/>
            <person name="Mahillon J."/>
            <person name="Lereclus D."/>
            <person name="Sorokin A."/>
        </authorList>
    </citation>
    <scope>NUCLEOTIDE SEQUENCE</scope>
    <source>
        <strain evidence="5">AM65-52</strain>
        <plasmid evidence="5">pAM65-52-1-360K</plasmid>
    </source>
</reference>
<dbReference type="InterPro" id="IPR050260">
    <property type="entry name" value="FAD-bd_OxRdtase"/>
</dbReference>
<sequence length="310" mass="35376">MRKRKRLVIIGNSISSLRCIEEILIQNPNMYSISIFSDELYPLYNQINTISLQLDIKNRIQKQYNWYKQHNIKLFTNEKVIEIDREDEVIVTDKRRIVFYDKLIIATGSTAFIFPVKGLQLFGVNKLRTTEEIQFLLNIKKHAKKAIIIGNGMLGLKIAQKLFDFGIDVHVVHFSSHLMAKQDILACSLLCNKLKAKGIQFLMEKNTVKILGTDYAEGIQFEDGTIKKYDLIVIPIGRRPNTHLAKKAGLYVKRGIVVNKYMQTNDKLIYAIGECTEHNGITLGFPAPLHAQATVLAEHITNVQTNTLFA</sequence>
<dbReference type="EMBL" id="CP013276">
    <property type="protein sequence ID" value="APF32473.1"/>
    <property type="molecule type" value="Genomic_DNA"/>
</dbReference>
<dbReference type="GO" id="GO:0016491">
    <property type="term" value="F:oxidoreductase activity"/>
    <property type="evidence" value="ECO:0007669"/>
    <property type="project" value="InterPro"/>
</dbReference>
<gene>
    <name evidence="6" type="primary">nasD_3</name>
    <name evidence="5" type="ORF">ATN07_28595</name>
    <name evidence="6" type="ORF">BTAR23_AR23_06083</name>
</gene>
<proteinExistence type="predicted"/>
<evidence type="ECO:0000313" key="7">
    <source>
        <dbReference type="Proteomes" id="UP000508034"/>
    </source>
</evidence>
<keyword evidence="3" id="KW-0274">FAD</keyword>
<dbReference type="PANTHER" id="PTHR43429:SF3">
    <property type="entry name" value="NITRITE REDUCTASE [NAD(P)H]"/>
    <property type="match status" value="1"/>
</dbReference>
<dbReference type="PRINTS" id="PR00411">
    <property type="entry name" value="PNDRDTASEI"/>
</dbReference>
<dbReference type="Gene3D" id="3.50.50.60">
    <property type="entry name" value="FAD/NAD(P)-binding domain"/>
    <property type="match status" value="2"/>
</dbReference>
<evidence type="ECO:0000256" key="2">
    <source>
        <dbReference type="ARBA" id="ARBA00022630"/>
    </source>
</evidence>
<keyword evidence="2" id="KW-0285">Flavoprotein</keyword>
<dbReference type="PRINTS" id="PR00368">
    <property type="entry name" value="FADPNR"/>
</dbReference>
<dbReference type="AlphaFoldDB" id="A0A1L2Z075"/>
<dbReference type="SUPFAM" id="SSF51905">
    <property type="entry name" value="FAD/NAD(P)-binding domain"/>
    <property type="match status" value="2"/>
</dbReference>
<dbReference type="Pfam" id="PF07992">
    <property type="entry name" value="Pyr_redox_2"/>
    <property type="match status" value="1"/>
</dbReference>
<evidence type="ECO:0000256" key="3">
    <source>
        <dbReference type="ARBA" id="ARBA00022827"/>
    </source>
</evidence>
<comment type="cofactor">
    <cofactor evidence="1">
        <name>FAD</name>
        <dbReference type="ChEBI" id="CHEBI:57692"/>
    </cofactor>
</comment>
<organism evidence="5">
    <name type="scientific">Bacillus thuringiensis subsp. israelensis</name>
    <dbReference type="NCBI Taxonomy" id="1430"/>
    <lineage>
        <taxon>Bacteria</taxon>
        <taxon>Bacillati</taxon>
        <taxon>Bacillota</taxon>
        <taxon>Bacilli</taxon>
        <taxon>Bacillales</taxon>
        <taxon>Bacillaceae</taxon>
        <taxon>Bacillus</taxon>
        <taxon>Bacillus cereus group</taxon>
    </lineage>
</organism>
<evidence type="ECO:0000259" key="4">
    <source>
        <dbReference type="Pfam" id="PF07992"/>
    </source>
</evidence>
<dbReference type="EMBL" id="CAAKHA010000029">
    <property type="protein sequence ID" value="VIJ08001.1"/>
    <property type="molecule type" value="Genomic_DNA"/>
</dbReference>
<evidence type="ECO:0000256" key="1">
    <source>
        <dbReference type="ARBA" id="ARBA00001974"/>
    </source>
</evidence>
<dbReference type="Proteomes" id="UP000508034">
    <property type="component" value="Unassembled WGS sequence"/>
</dbReference>
<evidence type="ECO:0000313" key="6">
    <source>
        <dbReference type="EMBL" id="VIJ08001.1"/>
    </source>
</evidence>
<name>A0A1L2Z075_BACTI</name>
<evidence type="ECO:0000313" key="5">
    <source>
        <dbReference type="EMBL" id="APF32473.1"/>
    </source>
</evidence>
<dbReference type="PANTHER" id="PTHR43429">
    <property type="entry name" value="PYRIDINE NUCLEOTIDE-DISULFIDE OXIDOREDUCTASE DOMAIN-CONTAINING"/>
    <property type="match status" value="1"/>
</dbReference>
<reference evidence="6 7" key="2">
    <citation type="submission" date="2019-04" db="EMBL/GenBank/DDBJ databases">
        <authorList>
            <person name="Patino-Navarrete R."/>
            <person name="Patino Navarrete R."/>
        </authorList>
    </citation>
    <scope>NUCLEOTIDE SEQUENCE [LARGE SCALE GENOMIC DNA]</scope>
    <source>
        <strain evidence="6">Bacillus thuringiensis strain AR23</strain>
    </source>
</reference>
<protein>
    <submittedName>
        <fullName evidence="5 6">Nitrite reductase</fullName>
    </submittedName>
</protein>
<feature type="domain" description="FAD/NAD(P)-binding" evidence="4">
    <location>
        <begin position="6"/>
        <end position="279"/>
    </location>
</feature>
<keyword evidence="5" id="KW-0614">Plasmid</keyword>
<geneLocation type="plasmid" evidence="5">
    <name>pAM65-52-1-360K</name>
</geneLocation>
<dbReference type="InterPro" id="IPR023753">
    <property type="entry name" value="FAD/NAD-binding_dom"/>
</dbReference>
<dbReference type="InterPro" id="IPR036188">
    <property type="entry name" value="FAD/NAD-bd_sf"/>
</dbReference>
<accession>A0A1L2Z075</accession>
<dbReference type="RefSeq" id="WP_001231608.1">
    <property type="nucleotide sequence ID" value="NZ_CAAKHA010000029.1"/>
</dbReference>